<dbReference type="Gene3D" id="3.90.550.10">
    <property type="entry name" value="Spore Coat Polysaccharide Biosynthesis Protein SpsA, Chain A"/>
    <property type="match status" value="1"/>
</dbReference>
<dbReference type="PATRIC" id="fig|1121326.3.peg.3343"/>
<evidence type="ECO:0000313" key="3">
    <source>
        <dbReference type="Proteomes" id="UP000076603"/>
    </source>
</evidence>
<dbReference type="EC" id="1.1.1.328" evidence="2"/>
<dbReference type="CDD" id="cd04182">
    <property type="entry name" value="GT_2_like_f"/>
    <property type="match status" value="1"/>
</dbReference>
<dbReference type="PANTHER" id="PTHR43777:SF1">
    <property type="entry name" value="MOLYBDENUM COFACTOR CYTIDYLYLTRANSFERASE"/>
    <property type="match status" value="1"/>
</dbReference>
<dbReference type="EMBL" id="LWAE01000003">
    <property type="protein sequence ID" value="KZL91550.1"/>
    <property type="molecule type" value="Genomic_DNA"/>
</dbReference>
<feature type="domain" description="MobA-like NTP transferase" evidence="1">
    <location>
        <begin position="4"/>
        <end position="160"/>
    </location>
</feature>
<dbReference type="PANTHER" id="PTHR43777">
    <property type="entry name" value="MOLYBDENUM COFACTOR CYTIDYLYLTRANSFERASE"/>
    <property type="match status" value="1"/>
</dbReference>
<dbReference type="RefSeq" id="WP_066624437.1">
    <property type="nucleotide sequence ID" value="NZ_FQXL01000005.1"/>
</dbReference>
<name>A0A168DWB0_9CLOT</name>
<dbReference type="GO" id="GO:0016491">
    <property type="term" value="F:oxidoreductase activity"/>
    <property type="evidence" value="ECO:0007669"/>
    <property type="project" value="UniProtKB-KW"/>
</dbReference>
<dbReference type="AlphaFoldDB" id="A0A168DWB0"/>
<dbReference type="STRING" id="1121326.CLMAG_33090"/>
<dbReference type="NCBIfam" id="TIGR03310">
    <property type="entry name" value="matur_MocA_YgfJ"/>
    <property type="match status" value="1"/>
</dbReference>
<accession>A0A168DWB0</accession>
<dbReference type="Pfam" id="PF12804">
    <property type="entry name" value="NTP_transf_3"/>
    <property type="match status" value="1"/>
</dbReference>
<evidence type="ECO:0000259" key="1">
    <source>
        <dbReference type="Pfam" id="PF12804"/>
    </source>
</evidence>
<dbReference type="SUPFAM" id="SSF53448">
    <property type="entry name" value="Nucleotide-diphospho-sugar transferases"/>
    <property type="match status" value="1"/>
</dbReference>
<dbReference type="Proteomes" id="UP000076603">
    <property type="component" value="Unassembled WGS sequence"/>
</dbReference>
<dbReference type="OrthoDB" id="9797742at2"/>
<gene>
    <name evidence="2" type="primary">nboR</name>
    <name evidence="2" type="ORF">CLMAG_33090</name>
</gene>
<proteinExistence type="predicted"/>
<keyword evidence="3" id="KW-1185">Reference proteome</keyword>
<comment type="caution">
    <text evidence="2">The sequence shown here is derived from an EMBL/GenBank/DDBJ whole genome shotgun (WGS) entry which is preliminary data.</text>
</comment>
<dbReference type="GO" id="GO:0016779">
    <property type="term" value="F:nucleotidyltransferase activity"/>
    <property type="evidence" value="ECO:0007669"/>
    <property type="project" value="UniProtKB-ARBA"/>
</dbReference>
<organism evidence="2 3">
    <name type="scientific">Clostridium magnum DSM 2767</name>
    <dbReference type="NCBI Taxonomy" id="1121326"/>
    <lineage>
        <taxon>Bacteria</taxon>
        <taxon>Bacillati</taxon>
        <taxon>Bacillota</taxon>
        <taxon>Clostridia</taxon>
        <taxon>Eubacteriales</taxon>
        <taxon>Clostridiaceae</taxon>
        <taxon>Clostridium</taxon>
    </lineage>
</organism>
<keyword evidence="2" id="KW-0560">Oxidoreductase</keyword>
<evidence type="ECO:0000313" key="2">
    <source>
        <dbReference type="EMBL" id="KZL91550.1"/>
    </source>
</evidence>
<protein>
    <submittedName>
        <fullName evidence="2">Nicotine blue oxidoreductase</fullName>
        <ecNumber evidence="2">1.1.1.328</ecNumber>
    </submittedName>
</protein>
<sequence length="192" mass="21837">MINAIIMASGYGRRMGKDKLLLPFRGKLLVEHIMEKVMECDFYNRIIVARDKRILSLAAKKGIKAIENNSAHNGQSQSIKLGIKNTLNGNGYMFFTGDQPLIQIGTIRLLMDAFNKNSNSIIVPRFGDKRGNPVIFPVRFVEELMLIEGDKGGKAVINNHIKDIIFVDIENEYELMDIDTFEDYEKILNIKE</sequence>
<dbReference type="InterPro" id="IPR025877">
    <property type="entry name" value="MobA-like_NTP_Trfase"/>
</dbReference>
<dbReference type="InterPro" id="IPR029044">
    <property type="entry name" value="Nucleotide-diphossugar_trans"/>
</dbReference>
<reference evidence="2 3" key="1">
    <citation type="submission" date="2016-04" db="EMBL/GenBank/DDBJ databases">
        <title>Genome sequence of Clostridium magnum DSM 2767.</title>
        <authorList>
            <person name="Poehlein A."/>
            <person name="Uhlig R."/>
            <person name="Fischer R."/>
            <person name="Bahl H."/>
            <person name="Daniel R."/>
        </authorList>
    </citation>
    <scope>NUCLEOTIDE SEQUENCE [LARGE SCALE GENOMIC DNA]</scope>
    <source>
        <strain evidence="2 3">DSM 2767</strain>
    </source>
</reference>
<dbReference type="InterPro" id="IPR017696">
    <property type="entry name" value="Mo_hydrolase_YgfJ"/>
</dbReference>